<dbReference type="GO" id="GO:0042242">
    <property type="term" value="F:cobyrinic acid a,c-diamide synthase activity"/>
    <property type="evidence" value="ECO:0007669"/>
    <property type="project" value="InterPro"/>
</dbReference>
<dbReference type="PANTHER" id="PTHR43873:SF1">
    <property type="entry name" value="COBYRINATE A,C-DIAMIDE SYNTHASE"/>
    <property type="match status" value="1"/>
</dbReference>
<evidence type="ECO:0000256" key="5">
    <source>
        <dbReference type="ARBA" id="ARBA00022842"/>
    </source>
</evidence>
<keyword evidence="4 7" id="KW-0067">ATP-binding</keyword>
<dbReference type="Pfam" id="PF07685">
    <property type="entry name" value="GATase_3"/>
    <property type="match status" value="1"/>
</dbReference>
<comment type="pathway">
    <text evidence="7">Cofactor biosynthesis; adenosylcobalamin biosynthesis; cob(II)yrinate a,c-diamide from precorrin-2 (aerobic route): step 9/10.</text>
</comment>
<dbReference type="PANTHER" id="PTHR43873">
    <property type="entry name" value="COBYRINATE A,C-DIAMIDE SYNTHASE"/>
    <property type="match status" value="1"/>
</dbReference>
<evidence type="ECO:0000256" key="6">
    <source>
        <dbReference type="ARBA" id="ARBA00022962"/>
    </source>
</evidence>
<dbReference type="NCBIfam" id="TIGR00379">
    <property type="entry name" value="cobB"/>
    <property type="match status" value="1"/>
</dbReference>
<feature type="site" description="Increases nucleophilicity of active site Cys" evidence="7">
    <location>
        <position position="409"/>
    </location>
</feature>
<comment type="catalytic activity">
    <reaction evidence="7">
        <text>hydrogenobyrinate + 2 L-glutamine + 2 ATP + 2 H2O = hydrogenobyrinate a,c-diamide + 2 L-glutamate + 2 ADP + 2 phosphate + 2 H(+)</text>
        <dbReference type="Rhea" id="RHEA:12544"/>
        <dbReference type="ChEBI" id="CHEBI:15377"/>
        <dbReference type="ChEBI" id="CHEBI:15378"/>
        <dbReference type="ChEBI" id="CHEBI:29985"/>
        <dbReference type="ChEBI" id="CHEBI:30616"/>
        <dbReference type="ChEBI" id="CHEBI:43474"/>
        <dbReference type="ChEBI" id="CHEBI:58359"/>
        <dbReference type="ChEBI" id="CHEBI:77873"/>
        <dbReference type="ChEBI" id="CHEBI:77874"/>
        <dbReference type="ChEBI" id="CHEBI:456216"/>
        <dbReference type="EC" id="6.3.5.9"/>
    </reaction>
</comment>
<dbReference type="Gene3D" id="3.40.50.300">
    <property type="entry name" value="P-loop containing nucleotide triphosphate hydrolases"/>
    <property type="match status" value="2"/>
</dbReference>
<evidence type="ECO:0000256" key="2">
    <source>
        <dbReference type="ARBA" id="ARBA00022598"/>
    </source>
</evidence>
<evidence type="ECO:0000256" key="1">
    <source>
        <dbReference type="ARBA" id="ARBA00001946"/>
    </source>
</evidence>
<dbReference type="InterPro" id="IPR004484">
    <property type="entry name" value="CbiA/CobB_synth"/>
</dbReference>
<dbReference type="RefSeq" id="WP_270041740.1">
    <property type="nucleotide sequence ID" value="NZ_JAPDOD010000019.1"/>
</dbReference>
<protein>
    <recommendedName>
        <fullName evidence="7">Hydrogenobyrinate a,c-diamide synthase</fullName>
        <ecNumber evidence="7">6.3.5.9</ecNumber>
    </recommendedName>
    <alternativeName>
        <fullName evidence="7">Hydrogenobyrinic acid a,c-diamide synthase</fullName>
    </alternativeName>
</protein>
<dbReference type="Gene3D" id="3.40.50.880">
    <property type="match status" value="1"/>
</dbReference>
<name>A0A9X3MTQ4_9ACTN</name>
<comment type="miscellaneous">
    <text evidence="7">The a and c carboxylates of hydrogenobyrinate are activated for nucleophilic attack via formation of a phosphorylated intermediate by ATP. CobB catalyzes first the amidation of the c-carboxylate, and then that of the a-carboxylate.</text>
</comment>
<evidence type="ECO:0000313" key="11">
    <source>
        <dbReference type="Proteomes" id="UP001149140"/>
    </source>
</evidence>
<dbReference type="InterPro" id="IPR027417">
    <property type="entry name" value="P-loop_NTPase"/>
</dbReference>
<keyword evidence="6 7" id="KW-0315">Glutamine amidotransferase</keyword>
<reference evidence="10" key="1">
    <citation type="submission" date="2022-10" db="EMBL/GenBank/DDBJ databases">
        <title>The WGS of Solirubrobacter ginsenosidimutans DSM 21036.</title>
        <authorList>
            <person name="Jiang Z."/>
        </authorList>
    </citation>
    <scope>NUCLEOTIDE SEQUENCE</scope>
    <source>
        <strain evidence="10">DSM 21036</strain>
    </source>
</reference>
<evidence type="ECO:0000256" key="7">
    <source>
        <dbReference type="HAMAP-Rule" id="MF_00027"/>
    </source>
</evidence>
<comment type="similarity">
    <text evidence="7">Belongs to the CobB/CbiA family.</text>
</comment>
<sequence>MVARIVIAGTSSGAGKTTVASGLIAALAKRGDKPAPFKVGPDFIDPSYHALAAGRPGRNLDAFLSGPELIAPLFKHGSQGADVAVIEGVMGLYDGASGRGELASTAHVAKLLQAPVVLVVDAAAMARSVAAIVHGYRTFDPGVNVAGVILNRVGSEAHAALLREALPDIAVLGALPRDAELEVPERHLGLVPVAERASRARHVIDRLAASVGTHCDIDALLSLARSAPPVPGPAWSPENVSRTPVRIAIARGPAFSFHYEENLELLRAAGAELHAFDPLHDTLPDADALVLAGGFPEVFGTELSANTRLREQIAAFTGPVLAECGGLLYLAKDLDGIPMCGVIDASATMTKRLKLGYREVTAIEDHPVWPAGTTVRGHEFHYSTVTPGGEAWTRTGGHVRGNVHASYLHTHWAATPEVAQRLVSACG</sequence>
<keyword evidence="7" id="KW-0169">Cobalamin biosynthesis</keyword>
<dbReference type="CDD" id="cd05388">
    <property type="entry name" value="CobB_N"/>
    <property type="match status" value="1"/>
</dbReference>
<keyword evidence="3 7" id="KW-0547">Nucleotide-binding</keyword>
<feature type="active site" description="Nucleophile" evidence="7">
    <location>
        <position position="324"/>
    </location>
</feature>
<comment type="function">
    <text evidence="7">Catalyzes the ATP-dependent amidation of the two carboxylate groups at positions a and c of hydrogenobyrinate, using either L-glutamine or ammonia as the nitrogen source.</text>
</comment>
<keyword evidence="11" id="KW-1185">Reference proteome</keyword>
<dbReference type="InterPro" id="IPR029062">
    <property type="entry name" value="Class_I_gatase-like"/>
</dbReference>
<dbReference type="HAMAP" id="MF_00027">
    <property type="entry name" value="CobB_CbiA"/>
    <property type="match status" value="1"/>
</dbReference>
<dbReference type="InterPro" id="IPR002586">
    <property type="entry name" value="CobQ/CobB/MinD/ParA_Nub-bd_dom"/>
</dbReference>
<dbReference type="CDD" id="cd03130">
    <property type="entry name" value="GATase1_CobB"/>
    <property type="match status" value="1"/>
</dbReference>
<evidence type="ECO:0000256" key="4">
    <source>
        <dbReference type="ARBA" id="ARBA00022840"/>
    </source>
</evidence>
<gene>
    <name evidence="7" type="primary">cobB</name>
    <name evidence="10" type="ORF">OM076_19655</name>
</gene>
<dbReference type="GO" id="GO:0005524">
    <property type="term" value="F:ATP binding"/>
    <property type="evidence" value="ECO:0007669"/>
    <property type="project" value="UniProtKB-UniRule"/>
</dbReference>
<dbReference type="SUPFAM" id="SSF52317">
    <property type="entry name" value="Class I glutamine amidotransferase-like"/>
    <property type="match status" value="1"/>
</dbReference>
<proteinExistence type="inferred from homology"/>
<keyword evidence="2 7" id="KW-0436">Ligase</keyword>
<keyword evidence="5 7" id="KW-0460">Magnesium</keyword>
<dbReference type="EC" id="6.3.5.9" evidence="7"/>
<dbReference type="GO" id="GO:0009236">
    <property type="term" value="P:cobalamin biosynthetic process"/>
    <property type="evidence" value="ECO:0007669"/>
    <property type="project" value="UniProtKB-UniRule"/>
</dbReference>
<dbReference type="EMBL" id="JAPDOD010000019">
    <property type="protein sequence ID" value="MDA0162499.1"/>
    <property type="molecule type" value="Genomic_DNA"/>
</dbReference>
<dbReference type="NCBIfam" id="NF002204">
    <property type="entry name" value="PRK01077.1"/>
    <property type="match status" value="1"/>
</dbReference>
<evidence type="ECO:0000313" key="10">
    <source>
        <dbReference type="EMBL" id="MDA0162499.1"/>
    </source>
</evidence>
<dbReference type="GO" id="GO:0043802">
    <property type="term" value="F:hydrogenobyrinic acid a,c-diamide synthase (glutamine-hydrolysing) activity"/>
    <property type="evidence" value="ECO:0007669"/>
    <property type="project" value="UniProtKB-UniRule"/>
</dbReference>
<dbReference type="AlphaFoldDB" id="A0A9X3MTQ4"/>
<organism evidence="10 11">
    <name type="scientific">Solirubrobacter ginsenosidimutans</name>
    <dbReference type="NCBI Taxonomy" id="490573"/>
    <lineage>
        <taxon>Bacteria</taxon>
        <taxon>Bacillati</taxon>
        <taxon>Actinomycetota</taxon>
        <taxon>Thermoleophilia</taxon>
        <taxon>Solirubrobacterales</taxon>
        <taxon>Solirubrobacteraceae</taxon>
        <taxon>Solirubrobacter</taxon>
    </lineage>
</organism>
<feature type="domain" description="CobB/CobQ-like glutamine amidotransferase" evidence="9">
    <location>
        <begin position="246"/>
        <end position="414"/>
    </location>
</feature>
<dbReference type="InterPro" id="IPR011698">
    <property type="entry name" value="GATase_3"/>
</dbReference>
<comment type="domain">
    <text evidence="7">Comprises of two domains. The C-terminal domain contains the binding site for glutamine and catalyzes the hydrolysis of this substrate to glutamate and ammonia. The N-terminal domain is anticipated to bind ATP and hydrogenobyrinate and catalyzes the ultimate synthesis of the diamide product. The ammonia produced via the glutaminase domain is probably translocated to the adjacent domain via a molecular tunnel, where it reacts with an activated intermediate.</text>
</comment>
<evidence type="ECO:0000256" key="3">
    <source>
        <dbReference type="ARBA" id="ARBA00022741"/>
    </source>
</evidence>
<evidence type="ECO:0000259" key="9">
    <source>
        <dbReference type="Pfam" id="PF07685"/>
    </source>
</evidence>
<comment type="cofactor">
    <cofactor evidence="1 7">
        <name>Mg(2+)</name>
        <dbReference type="ChEBI" id="CHEBI:18420"/>
    </cofactor>
</comment>
<dbReference type="SUPFAM" id="SSF52540">
    <property type="entry name" value="P-loop containing nucleoside triphosphate hydrolases"/>
    <property type="match status" value="1"/>
</dbReference>
<dbReference type="Pfam" id="PF01656">
    <property type="entry name" value="CbiA"/>
    <property type="match status" value="1"/>
</dbReference>
<dbReference type="Proteomes" id="UP001149140">
    <property type="component" value="Unassembled WGS sequence"/>
</dbReference>
<comment type="caution">
    <text evidence="10">The sequence shown here is derived from an EMBL/GenBank/DDBJ whole genome shotgun (WGS) entry which is preliminary data.</text>
</comment>
<feature type="domain" description="CobQ/CobB/MinD/ParA nucleotide binding" evidence="8">
    <location>
        <begin position="5"/>
        <end position="188"/>
    </location>
</feature>
<evidence type="ECO:0000259" key="8">
    <source>
        <dbReference type="Pfam" id="PF01656"/>
    </source>
</evidence>
<dbReference type="PROSITE" id="PS51274">
    <property type="entry name" value="GATASE_COBBQ"/>
    <property type="match status" value="1"/>
</dbReference>
<accession>A0A9X3MTQ4</accession>